<reference evidence="2 3" key="1">
    <citation type="submission" date="2018-06" db="EMBL/GenBank/DDBJ databases">
        <title>Freshwater and sediment microbial communities from various areas in North America, analyzing microbe dynamics in response to fracking.</title>
        <authorList>
            <person name="Lamendella R."/>
        </authorList>
    </citation>
    <scope>NUCLEOTIDE SEQUENCE [LARGE SCALE GENOMIC DNA]</scope>
    <source>
        <strain evidence="2 3">NG-13</strain>
    </source>
</reference>
<dbReference type="PANTHER" id="PTHR43135">
    <property type="entry name" value="ALPHA-D-RIBOSE 1-METHYLPHOSPHONATE 5-TRIPHOSPHATE DIPHOSPHATASE"/>
    <property type="match status" value="1"/>
</dbReference>
<evidence type="ECO:0000259" key="1">
    <source>
        <dbReference type="Pfam" id="PF01979"/>
    </source>
</evidence>
<dbReference type="Pfam" id="PF01979">
    <property type="entry name" value="Amidohydro_1"/>
    <property type="match status" value="1"/>
</dbReference>
<proteinExistence type="predicted"/>
<dbReference type="PANTHER" id="PTHR43135:SF3">
    <property type="entry name" value="ALPHA-D-RIBOSE 1-METHYLPHOSPHONATE 5-TRIPHOSPHATE DIPHOSPHATASE"/>
    <property type="match status" value="1"/>
</dbReference>
<gene>
    <name evidence="2" type="ORF">DET54_104225</name>
</gene>
<dbReference type="InterPro" id="IPR006680">
    <property type="entry name" value="Amidohydro-rel"/>
</dbReference>
<dbReference type="InterPro" id="IPR011059">
    <property type="entry name" value="Metal-dep_hydrolase_composite"/>
</dbReference>
<dbReference type="EMBL" id="QLLI01000004">
    <property type="protein sequence ID" value="RAI98168.1"/>
    <property type="molecule type" value="Genomic_DNA"/>
</dbReference>
<dbReference type="InterPro" id="IPR051781">
    <property type="entry name" value="Metallo-dep_Hydrolase"/>
</dbReference>
<sequence>MMPACLCLQAPDSSYEMTNFIYGISLHDELEWLVKSGLTPLQALQSATLNPARYLEREQELGTVEKGKLADLVILDKNPLEDIRNTTSISAVILDGKLMEKQTLDRAVQTYPVIKVADMKDETLSGSSAKTSSIIMNAAKPFSSPI</sequence>
<keyword evidence="3" id="KW-1185">Reference proteome</keyword>
<dbReference type="SUPFAM" id="SSF51338">
    <property type="entry name" value="Composite domain of metallo-dependent hydrolases"/>
    <property type="match status" value="1"/>
</dbReference>
<evidence type="ECO:0000313" key="3">
    <source>
        <dbReference type="Proteomes" id="UP000248827"/>
    </source>
</evidence>
<evidence type="ECO:0000313" key="2">
    <source>
        <dbReference type="EMBL" id="RAI98168.1"/>
    </source>
</evidence>
<dbReference type="Gene3D" id="3.20.20.140">
    <property type="entry name" value="Metal-dependent hydrolases"/>
    <property type="match status" value="1"/>
</dbReference>
<feature type="domain" description="Amidohydrolase-related" evidence="1">
    <location>
        <begin position="22"/>
        <end position="98"/>
    </location>
</feature>
<dbReference type="Gene3D" id="2.30.40.10">
    <property type="entry name" value="Urease, subunit C, domain 1"/>
    <property type="match status" value="1"/>
</dbReference>
<comment type="caution">
    <text evidence="2">The sequence shown here is derived from an EMBL/GenBank/DDBJ whole genome shotgun (WGS) entry which is preliminary data.</text>
</comment>
<organism evidence="2 3">
    <name type="scientific">Paenibacillus pabuli</name>
    <dbReference type="NCBI Taxonomy" id="1472"/>
    <lineage>
        <taxon>Bacteria</taxon>
        <taxon>Bacillati</taxon>
        <taxon>Bacillota</taxon>
        <taxon>Bacilli</taxon>
        <taxon>Bacillales</taxon>
        <taxon>Paenibacillaceae</taxon>
        <taxon>Paenibacillus</taxon>
    </lineage>
</organism>
<accession>A0ABX9BM99</accession>
<protein>
    <submittedName>
        <fullName evidence="2">Amidohydrolase family protein</fullName>
    </submittedName>
</protein>
<dbReference type="Proteomes" id="UP000248827">
    <property type="component" value="Unassembled WGS sequence"/>
</dbReference>
<name>A0ABX9BM99_9BACL</name>